<sequence>MPSKCHSCGTTLEAVPMSPRIRTRLTNEELRAHAPVLDVEIARARAYLDQVLAEREMVQNDLDAIIYPVLTLPVEITSRIFCWTLAKTDRIEFPHKFRLLGQPLHLGQICRLWRQIALSIPQLWNHMDFPINQTPSVFLIHTCLSRAASSPLSLFLHVPINDIQGFEPILNAFASYSKTWENVGFRTSLNSLRALSGIYKQLPRLKSLKLELRDRNALETPITLFEEAPILQTVHLISLYSQTVTLPWFQLTVLHIEDLSVGELLGVLGLTPNLVSLMIGYVYDDTNLWNLPSHPHLQSIAFTTTTPTTSYSEEFLQFIFVL</sequence>
<gene>
    <name evidence="1" type="ORF">B0H17DRAFT_648815</name>
</gene>
<dbReference type="Proteomes" id="UP001221757">
    <property type="component" value="Unassembled WGS sequence"/>
</dbReference>
<evidence type="ECO:0000313" key="2">
    <source>
        <dbReference type="Proteomes" id="UP001221757"/>
    </source>
</evidence>
<dbReference type="EMBL" id="JARKIE010000076">
    <property type="protein sequence ID" value="KAJ7688894.1"/>
    <property type="molecule type" value="Genomic_DNA"/>
</dbReference>
<dbReference type="AlphaFoldDB" id="A0AAD7GD09"/>
<evidence type="ECO:0000313" key="1">
    <source>
        <dbReference type="EMBL" id="KAJ7688894.1"/>
    </source>
</evidence>
<proteinExistence type="predicted"/>
<name>A0AAD7GD09_MYCRO</name>
<accession>A0AAD7GD09</accession>
<organism evidence="1 2">
    <name type="scientific">Mycena rosella</name>
    <name type="common">Pink bonnet</name>
    <name type="synonym">Agaricus rosellus</name>
    <dbReference type="NCBI Taxonomy" id="1033263"/>
    <lineage>
        <taxon>Eukaryota</taxon>
        <taxon>Fungi</taxon>
        <taxon>Dikarya</taxon>
        <taxon>Basidiomycota</taxon>
        <taxon>Agaricomycotina</taxon>
        <taxon>Agaricomycetes</taxon>
        <taxon>Agaricomycetidae</taxon>
        <taxon>Agaricales</taxon>
        <taxon>Marasmiineae</taxon>
        <taxon>Mycenaceae</taxon>
        <taxon>Mycena</taxon>
    </lineage>
</organism>
<keyword evidence="2" id="KW-1185">Reference proteome</keyword>
<protein>
    <recommendedName>
        <fullName evidence="3">F-box domain-containing protein</fullName>
    </recommendedName>
</protein>
<comment type="caution">
    <text evidence="1">The sequence shown here is derived from an EMBL/GenBank/DDBJ whole genome shotgun (WGS) entry which is preliminary data.</text>
</comment>
<reference evidence="1" key="1">
    <citation type="submission" date="2023-03" db="EMBL/GenBank/DDBJ databases">
        <title>Massive genome expansion in bonnet fungi (Mycena s.s.) driven by repeated elements and novel gene families across ecological guilds.</title>
        <authorList>
            <consortium name="Lawrence Berkeley National Laboratory"/>
            <person name="Harder C.B."/>
            <person name="Miyauchi S."/>
            <person name="Viragh M."/>
            <person name="Kuo A."/>
            <person name="Thoen E."/>
            <person name="Andreopoulos B."/>
            <person name="Lu D."/>
            <person name="Skrede I."/>
            <person name="Drula E."/>
            <person name="Henrissat B."/>
            <person name="Morin E."/>
            <person name="Kohler A."/>
            <person name="Barry K."/>
            <person name="LaButti K."/>
            <person name="Morin E."/>
            <person name="Salamov A."/>
            <person name="Lipzen A."/>
            <person name="Mereny Z."/>
            <person name="Hegedus B."/>
            <person name="Baldrian P."/>
            <person name="Stursova M."/>
            <person name="Weitz H."/>
            <person name="Taylor A."/>
            <person name="Grigoriev I.V."/>
            <person name="Nagy L.G."/>
            <person name="Martin F."/>
            <person name="Kauserud H."/>
        </authorList>
    </citation>
    <scope>NUCLEOTIDE SEQUENCE</scope>
    <source>
        <strain evidence="1">CBHHK067</strain>
    </source>
</reference>
<evidence type="ECO:0008006" key="3">
    <source>
        <dbReference type="Google" id="ProtNLM"/>
    </source>
</evidence>